<keyword evidence="2" id="KW-1185">Reference proteome</keyword>
<dbReference type="Gene3D" id="2.20.28.30">
    <property type="entry name" value="RNA polymerase ii, chain L"/>
    <property type="match status" value="1"/>
</dbReference>
<dbReference type="AlphaFoldDB" id="A0A1G6P509"/>
<gene>
    <name evidence="1" type="ORF">SAMN04487864_1203</name>
</gene>
<evidence type="ECO:0000313" key="1">
    <source>
        <dbReference type="EMBL" id="SDC75068.1"/>
    </source>
</evidence>
<dbReference type="Proteomes" id="UP000198943">
    <property type="component" value="Unassembled WGS sequence"/>
</dbReference>
<sequence>MKKTEERKKNEIRPDMQVEFICPRCGTHLAWALPNMELNCPKCGNWVTNQNRKKPDLDLMLPTDDDQLTLF</sequence>
<reference evidence="2" key="1">
    <citation type="submission" date="2016-10" db="EMBL/GenBank/DDBJ databases">
        <authorList>
            <person name="Varghese N."/>
            <person name="Submissions S."/>
        </authorList>
    </citation>
    <scope>NUCLEOTIDE SEQUENCE [LARGE SCALE GENOMIC DNA]</scope>
    <source>
        <strain evidence="2">DSM 11005</strain>
    </source>
</reference>
<protein>
    <submittedName>
        <fullName evidence="1">Uncharacterized protein</fullName>
    </submittedName>
</protein>
<dbReference type="EMBL" id="FMYW01000020">
    <property type="protein sequence ID" value="SDC75068.1"/>
    <property type="molecule type" value="Genomic_DNA"/>
</dbReference>
<name>A0A1G6P509_9FIRM</name>
<organism evidence="1 2">
    <name type="scientific">Succiniclasticum ruminis</name>
    <dbReference type="NCBI Taxonomy" id="40841"/>
    <lineage>
        <taxon>Bacteria</taxon>
        <taxon>Bacillati</taxon>
        <taxon>Bacillota</taxon>
        <taxon>Negativicutes</taxon>
        <taxon>Acidaminococcales</taxon>
        <taxon>Acidaminococcaceae</taxon>
        <taxon>Succiniclasticum</taxon>
    </lineage>
</organism>
<accession>A0A1G6P509</accession>
<dbReference type="RefSeq" id="WP_093731134.1">
    <property type="nucleotide sequence ID" value="NZ_FMYW01000020.1"/>
</dbReference>
<evidence type="ECO:0000313" key="2">
    <source>
        <dbReference type="Proteomes" id="UP000198943"/>
    </source>
</evidence>
<dbReference type="OrthoDB" id="3035739at2"/>
<proteinExistence type="predicted"/>